<dbReference type="SUPFAM" id="SSF52540">
    <property type="entry name" value="P-loop containing nucleoside triphosphate hydrolases"/>
    <property type="match status" value="1"/>
</dbReference>
<dbReference type="PROSITE" id="PS00211">
    <property type="entry name" value="ABC_TRANSPORTER_1"/>
    <property type="match status" value="1"/>
</dbReference>
<organism evidence="5 6">
    <name type="scientific">Baia soyae</name>
    <dbReference type="NCBI Taxonomy" id="1544746"/>
    <lineage>
        <taxon>Bacteria</taxon>
        <taxon>Bacillati</taxon>
        <taxon>Bacillota</taxon>
        <taxon>Bacilli</taxon>
        <taxon>Bacillales</taxon>
        <taxon>Thermoactinomycetaceae</taxon>
        <taxon>Baia</taxon>
    </lineage>
</organism>
<dbReference type="InterPro" id="IPR017871">
    <property type="entry name" value="ABC_transporter-like_CS"/>
</dbReference>
<gene>
    <name evidence="5" type="ORF">EDD57_11148</name>
</gene>
<dbReference type="EMBL" id="SLXV01000011">
    <property type="protein sequence ID" value="TCP69251.1"/>
    <property type="molecule type" value="Genomic_DNA"/>
</dbReference>
<dbReference type="InterPro" id="IPR027417">
    <property type="entry name" value="P-loop_NTPase"/>
</dbReference>
<keyword evidence="6" id="KW-1185">Reference proteome</keyword>
<dbReference type="GO" id="GO:0016887">
    <property type="term" value="F:ATP hydrolysis activity"/>
    <property type="evidence" value="ECO:0007669"/>
    <property type="project" value="InterPro"/>
</dbReference>
<dbReference type="InterPro" id="IPR003593">
    <property type="entry name" value="AAA+_ATPase"/>
</dbReference>
<accession>A0A4V2SYA6</accession>
<dbReference type="AlphaFoldDB" id="A0A4V2SYA6"/>
<dbReference type="Gene3D" id="3.40.50.300">
    <property type="entry name" value="P-loop containing nucleotide triphosphate hydrolases"/>
    <property type="match status" value="1"/>
</dbReference>
<dbReference type="PANTHER" id="PTHR42711:SF17">
    <property type="entry name" value="ABC TRANSPORTER ATP-BINDING PROTEIN"/>
    <property type="match status" value="1"/>
</dbReference>
<dbReference type="PROSITE" id="PS50893">
    <property type="entry name" value="ABC_TRANSPORTER_2"/>
    <property type="match status" value="1"/>
</dbReference>
<evidence type="ECO:0000259" key="4">
    <source>
        <dbReference type="PROSITE" id="PS50893"/>
    </source>
</evidence>
<keyword evidence="3 5" id="KW-0067">ATP-binding</keyword>
<dbReference type="InterPro" id="IPR003439">
    <property type="entry name" value="ABC_transporter-like_ATP-bd"/>
</dbReference>
<evidence type="ECO:0000313" key="5">
    <source>
        <dbReference type="EMBL" id="TCP69251.1"/>
    </source>
</evidence>
<evidence type="ECO:0000313" key="6">
    <source>
        <dbReference type="Proteomes" id="UP000294746"/>
    </source>
</evidence>
<dbReference type="PANTHER" id="PTHR42711">
    <property type="entry name" value="ABC TRANSPORTER ATP-BINDING PROTEIN"/>
    <property type="match status" value="1"/>
</dbReference>
<dbReference type="Proteomes" id="UP000294746">
    <property type="component" value="Unassembled WGS sequence"/>
</dbReference>
<dbReference type="GO" id="GO:0005524">
    <property type="term" value="F:ATP binding"/>
    <property type="evidence" value="ECO:0007669"/>
    <property type="project" value="UniProtKB-KW"/>
</dbReference>
<keyword evidence="1" id="KW-0813">Transport</keyword>
<dbReference type="Pfam" id="PF00005">
    <property type="entry name" value="ABC_tran"/>
    <property type="match status" value="1"/>
</dbReference>
<evidence type="ECO:0000256" key="3">
    <source>
        <dbReference type="ARBA" id="ARBA00022840"/>
    </source>
</evidence>
<dbReference type="InterPro" id="IPR050763">
    <property type="entry name" value="ABC_transporter_ATP-binding"/>
</dbReference>
<feature type="domain" description="ABC transporter" evidence="4">
    <location>
        <begin position="10"/>
        <end position="233"/>
    </location>
</feature>
<proteinExistence type="predicted"/>
<dbReference type="SMART" id="SM00382">
    <property type="entry name" value="AAA"/>
    <property type="match status" value="1"/>
</dbReference>
<protein>
    <submittedName>
        <fullName evidence="5">ABC-2 type transport system ATP-binding protein</fullName>
    </submittedName>
</protein>
<dbReference type="CDD" id="cd03230">
    <property type="entry name" value="ABC_DR_subfamily_A"/>
    <property type="match status" value="1"/>
</dbReference>
<name>A0A4V2SYA6_9BACL</name>
<comment type="caution">
    <text evidence="5">The sequence shown here is derived from an EMBL/GenBank/DDBJ whole genome shotgun (WGS) entry which is preliminary data.</text>
</comment>
<keyword evidence="2" id="KW-0547">Nucleotide-binding</keyword>
<evidence type="ECO:0000256" key="2">
    <source>
        <dbReference type="ARBA" id="ARBA00022741"/>
    </source>
</evidence>
<sequence>MKARNVEMAIQLSEVTKQYSAKKAVDYISFTIGKGEIVSILGPNGAGKTTTISMMLGLKKPTSGSIQILGGFPSDRKVKQEIGAMLQEVSVMDTVKVSELIQLFRSYYDKSLPYEYLLKLSGLEKDAEVMATSLSGGQKRRLGFALAMAGDPSVLFLDEPTVGMDVTSRSEFWEMIRSLKDAGKTIILTTHYLEEADRLSDRIIMMNHGKIVADGTPEEIKSHLTVKYVTVTADASLELDTLRTFPGVTEVERDGERIKLYGDDTDAILIHLVRQNIAVRDFDIHKGNLDEAFSNLMKEGV</sequence>
<evidence type="ECO:0000256" key="1">
    <source>
        <dbReference type="ARBA" id="ARBA00022448"/>
    </source>
</evidence>
<reference evidence="5 6" key="1">
    <citation type="submission" date="2019-03" db="EMBL/GenBank/DDBJ databases">
        <title>Genomic Encyclopedia of Type Strains, Phase IV (KMG-IV): sequencing the most valuable type-strain genomes for metagenomic binning, comparative biology and taxonomic classification.</title>
        <authorList>
            <person name="Goeker M."/>
        </authorList>
    </citation>
    <scope>NUCLEOTIDE SEQUENCE [LARGE SCALE GENOMIC DNA]</scope>
    <source>
        <strain evidence="5 6">DSM 46831</strain>
    </source>
</reference>